<accession>A0A2M7TVH7</accession>
<name>A0A2M7TVH7_9BACT</name>
<sequence length="140" mass="15948">MSPEVTRIRNAYIDRAPQVVVFLTSPLPPLVPFNKMMKELKINSLDVDLMDPVAAQNELYNIQLFLDLAEKRFIFYHWQGKDPVITHSLESISHSGIRMTSNERFVFEGLGIKLSPFLGSIPLCAPSFDFFTATEKEVTK</sequence>
<comment type="caution">
    <text evidence="1">The sequence shown here is derived from an EMBL/GenBank/DDBJ whole genome shotgun (WGS) entry which is preliminary data.</text>
</comment>
<dbReference type="AlphaFoldDB" id="A0A2M7TVH7"/>
<dbReference type="Proteomes" id="UP000228503">
    <property type="component" value="Unassembled WGS sequence"/>
</dbReference>
<organism evidence="1 2">
    <name type="scientific">Candidatus Roizmanbacteria bacterium CG_4_10_14_0_2_um_filter_39_13</name>
    <dbReference type="NCBI Taxonomy" id="1974825"/>
    <lineage>
        <taxon>Bacteria</taxon>
        <taxon>Candidatus Roizmaniibacteriota</taxon>
    </lineage>
</organism>
<evidence type="ECO:0000313" key="1">
    <source>
        <dbReference type="EMBL" id="PIZ61830.1"/>
    </source>
</evidence>
<gene>
    <name evidence="1" type="ORF">COY16_05940</name>
</gene>
<evidence type="ECO:0000313" key="2">
    <source>
        <dbReference type="Proteomes" id="UP000228503"/>
    </source>
</evidence>
<dbReference type="EMBL" id="PFOB01000074">
    <property type="protein sequence ID" value="PIZ61830.1"/>
    <property type="molecule type" value="Genomic_DNA"/>
</dbReference>
<protein>
    <submittedName>
        <fullName evidence="1">Uncharacterized protein</fullName>
    </submittedName>
</protein>
<proteinExistence type="predicted"/>
<reference evidence="2" key="1">
    <citation type="submission" date="2017-09" db="EMBL/GenBank/DDBJ databases">
        <title>Depth-based differentiation of microbial function through sediment-hosted aquifers and enrichment of novel symbionts in the deep terrestrial subsurface.</title>
        <authorList>
            <person name="Probst A.J."/>
            <person name="Ladd B."/>
            <person name="Jarett J.K."/>
            <person name="Geller-Mcgrath D.E."/>
            <person name="Sieber C.M.K."/>
            <person name="Emerson J.B."/>
            <person name="Anantharaman K."/>
            <person name="Thomas B.C."/>
            <person name="Malmstrom R."/>
            <person name="Stieglmeier M."/>
            <person name="Klingl A."/>
            <person name="Woyke T."/>
            <person name="Ryan C.M."/>
            <person name="Banfield J.F."/>
        </authorList>
    </citation>
    <scope>NUCLEOTIDE SEQUENCE [LARGE SCALE GENOMIC DNA]</scope>
</reference>